<sequence>MDFITYCRFLFLSLLLFGDASVARTRTRRAAYDLPAGALEATGLSQVKRVFKCSENGYFADVANDCKLFHICATPVGSEKKEMTQSTMACGASQRFDQSKLKCVADADAIACKASPDFFYLNERIDGQSPAFLGPSDVDRAKNARPDYRAR</sequence>
<accession>A0A7R9MHN6</accession>
<name>A0A7R9MHN6_9ACAR</name>
<keyword evidence="5" id="KW-1185">Reference proteome</keyword>
<dbReference type="Pfam" id="PF01607">
    <property type="entry name" value="CBM_14"/>
    <property type="match status" value="1"/>
</dbReference>
<dbReference type="OrthoDB" id="6407151at2759"/>
<feature type="domain" description="Chitin-binding type-2" evidence="3">
    <location>
        <begin position="50"/>
        <end position="114"/>
    </location>
</feature>
<evidence type="ECO:0000256" key="2">
    <source>
        <dbReference type="SAM" id="SignalP"/>
    </source>
</evidence>
<dbReference type="PROSITE" id="PS50940">
    <property type="entry name" value="CHIT_BIND_II"/>
    <property type="match status" value="1"/>
</dbReference>
<feature type="chain" id="PRO_5035680696" description="Chitin-binding type-2 domain-containing protein" evidence="2">
    <location>
        <begin position="26"/>
        <end position="151"/>
    </location>
</feature>
<dbReference type="GO" id="GO:0008061">
    <property type="term" value="F:chitin binding"/>
    <property type="evidence" value="ECO:0007669"/>
    <property type="project" value="InterPro"/>
</dbReference>
<feature type="signal peptide" evidence="2">
    <location>
        <begin position="1"/>
        <end position="25"/>
    </location>
</feature>
<dbReference type="EMBL" id="CAJPVJ010019824">
    <property type="protein sequence ID" value="CAG2177430.1"/>
    <property type="molecule type" value="Genomic_DNA"/>
</dbReference>
<reference evidence="4" key="1">
    <citation type="submission" date="2020-11" db="EMBL/GenBank/DDBJ databases">
        <authorList>
            <person name="Tran Van P."/>
        </authorList>
    </citation>
    <scope>NUCLEOTIDE SEQUENCE</scope>
</reference>
<dbReference type="Gene3D" id="2.170.140.10">
    <property type="entry name" value="Chitin binding domain"/>
    <property type="match status" value="1"/>
</dbReference>
<dbReference type="AlphaFoldDB" id="A0A7R9MHN6"/>
<proteinExistence type="predicted"/>
<feature type="compositionally biased region" description="Basic and acidic residues" evidence="1">
    <location>
        <begin position="137"/>
        <end position="151"/>
    </location>
</feature>
<dbReference type="SUPFAM" id="SSF57625">
    <property type="entry name" value="Invertebrate chitin-binding proteins"/>
    <property type="match status" value="1"/>
</dbReference>
<dbReference type="Proteomes" id="UP000728032">
    <property type="component" value="Unassembled WGS sequence"/>
</dbReference>
<dbReference type="EMBL" id="OC934649">
    <property type="protein sequence ID" value="CAD7660292.1"/>
    <property type="molecule type" value="Genomic_DNA"/>
</dbReference>
<dbReference type="InterPro" id="IPR036508">
    <property type="entry name" value="Chitin-bd_dom_sf"/>
</dbReference>
<dbReference type="InterPro" id="IPR002557">
    <property type="entry name" value="Chitin-bd_dom"/>
</dbReference>
<dbReference type="GO" id="GO:0005576">
    <property type="term" value="C:extracellular region"/>
    <property type="evidence" value="ECO:0007669"/>
    <property type="project" value="InterPro"/>
</dbReference>
<keyword evidence="2" id="KW-0732">Signal</keyword>
<dbReference type="SMART" id="SM00494">
    <property type="entry name" value="ChtBD2"/>
    <property type="match status" value="1"/>
</dbReference>
<organism evidence="4">
    <name type="scientific">Oppiella nova</name>
    <dbReference type="NCBI Taxonomy" id="334625"/>
    <lineage>
        <taxon>Eukaryota</taxon>
        <taxon>Metazoa</taxon>
        <taxon>Ecdysozoa</taxon>
        <taxon>Arthropoda</taxon>
        <taxon>Chelicerata</taxon>
        <taxon>Arachnida</taxon>
        <taxon>Acari</taxon>
        <taxon>Acariformes</taxon>
        <taxon>Sarcoptiformes</taxon>
        <taxon>Oribatida</taxon>
        <taxon>Brachypylina</taxon>
        <taxon>Oppioidea</taxon>
        <taxon>Oppiidae</taxon>
        <taxon>Oppiella</taxon>
    </lineage>
</organism>
<evidence type="ECO:0000259" key="3">
    <source>
        <dbReference type="PROSITE" id="PS50940"/>
    </source>
</evidence>
<gene>
    <name evidence="4" type="ORF">ONB1V03_LOCUS16862</name>
</gene>
<evidence type="ECO:0000256" key="1">
    <source>
        <dbReference type="SAM" id="MobiDB-lite"/>
    </source>
</evidence>
<protein>
    <recommendedName>
        <fullName evidence="3">Chitin-binding type-2 domain-containing protein</fullName>
    </recommendedName>
</protein>
<feature type="region of interest" description="Disordered" evidence="1">
    <location>
        <begin position="132"/>
        <end position="151"/>
    </location>
</feature>
<evidence type="ECO:0000313" key="4">
    <source>
        <dbReference type="EMBL" id="CAD7660292.1"/>
    </source>
</evidence>
<evidence type="ECO:0000313" key="5">
    <source>
        <dbReference type="Proteomes" id="UP000728032"/>
    </source>
</evidence>